<dbReference type="Pfam" id="PF00672">
    <property type="entry name" value="HAMP"/>
    <property type="match status" value="1"/>
</dbReference>
<dbReference type="GO" id="GO:0016301">
    <property type="term" value="F:kinase activity"/>
    <property type="evidence" value="ECO:0007669"/>
    <property type="project" value="UniProtKB-KW"/>
</dbReference>
<dbReference type="RefSeq" id="WP_319844589.1">
    <property type="nucleotide sequence ID" value="NZ_JAXAFJ010000005.1"/>
</dbReference>
<feature type="transmembrane region" description="Helical" evidence="7">
    <location>
        <begin position="7"/>
        <end position="29"/>
    </location>
</feature>
<gene>
    <name evidence="10" type="ORF">SCD90_10330</name>
</gene>
<keyword evidence="11" id="KW-1185">Reference proteome</keyword>
<dbReference type="EC" id="2.7.13.3" evidence="3"/>
<dbReference type="PANTHER" id="PTHR43065">
    <property type="entry name" value="SENSOR HISTIDINE KINASE"/>
    <property type="match status" value="1"/>
</dbReference>
<comment type="catalytic activity">
    <reaction evidence="1">
        <text>ATP + protein L-histidine = ADP + protein N-phospho-L-histidine.</text>
        <dbReference type="EC" id="2.7.13.3"/>
    </reaction>
</comment>
<dbReference type="InterPro" id="IPR004358">
    <property type="entry name" value="Sig_transdc_His_kin-like_C"/>
</dbReference>
<evidence type="ECO:0000256" key="4">
    <source>
        <dbReference type="ARBA" id="ARBA00022553"/>
    </source>
</evidence>
<keyword evidence="4" id="KW-0597">Phosphoprotein</keyword>
<reference evidence="10 11" key="1">
    <citation type="submission" date="2023-11" db="EMBL/GenBank/DDBJ databases">
        <authorList>
            <person name="Bao R."/>
        </authorList>
    </citation>
    <scope>NUCLEOTIDE SEQUENCE [LARGE SCALE GENOMIC DNA]</scope>
    <source>
        <strain evidence="10 11">PJ23</strain>
    </source>
</reference>
<evidence type="ECO:0000256" key="5">
    <source>
        <dbReference type="ARBA" id="ARBA00022679"/>
    </source>
</evidence>
<keyword evidence="7" id="KW-0812">Transmembrane</keyword>
<keyword evidence="7" id="KW-0472">Membrane</keyword>
<feature type="domain" description="HAMP" evidence="9">
    <location>
        <begin position="438"/>
        <end position="491"/>
    </location>
</feature>
<protein>
    <recommendedName>
        <fullName evidence="3">histidine kinase</fullName>
        <ecNumber evidence="3">2.7.13.3</ecNumber>
    </recommendedName>
</protein>
<evidence type="ECO:0000256" key="3">
    <source>
        <dbReference type="ARBA" id="ARBA00012438"/>
    </source>
</evidence>
<evidence type="ECO:0000256" key="6">
    <source>
        <dbReference type="ARBA" id="ARBA00022777"/>
    </source>
</evidence>
<dbReference type="PRINTS" id="PR00344">
    <property type="entry name" value="BCTRLSENSOR"/>
</dbReference>
<dbReference type="PANTHER" id="PTHR43065:SF47">
    <property type="match status" value="1"/>
</dbReference>
<evidence type="ECO:0000256" key="1">
    <source>
        <dbReference type="ARBA" id="ARBA00000085"/>
    </source>
</evidence>
<keyword evidence="7" id="KW-1133">Transmembrane helix</keyword>
<evidence type="ECO:0000259" key="8">
    <source>
        <dbReference type="PROSITE" id="PS50109"/>
    </source>
</evidence>
<dbReference type="SMART" id="SM00387">
    <property type="entry name" value="HATPase_c"/>
    <property type="match status" value="1"/>
</dbReference>
<dbReference type="Gene3D" id="3.30.565.10">
    <property type="entry name" value="Histidine kinase-like ATPase, C-terminal domain"/>
    <property type="match status" value="1"/>
</dbReference>
<evidence type="ECO:0000256" key="2">
    <source>
        <dbReference type="ARBA" id="ARBA00004370"/>
    </source>
</evidence>
<keyword evidence="6 10" id="KW-0418">Kinase</keyword>
<evidence type="ECO:0000256" key="7">
    <source>
        <dbReference type="SAM" id="Phobius"/>
    </source>
</evidence>
<dbReference type="Proteomes" id="UP001274321">
    <property type="component" value="Unassembled WGS sequence"/>
</dbReference>
<dbReference type="Gene3D" id="1.10.287.130">
    <property type="match status" value="1"/>
</dbReference>
<comment type="subcellular location">
    <subcellularLocation>
        <location evidence="2">Membrane</location>
    </subcellularLocation>
</comment>
<dbReference type="InterPro" id="IPR003594">
    <property type="entry name" value="HATPase_dom"/>
</dbReference>
<evidence type="ECO:0000313" key="11">
    <source>
        <dbReference type="Proteomes" id="UP001274321"/>
    </source>
</evidence>
<dbReference type="Pfam" id="PF02518">
    <property type="entry name" value="HATPase_c"/>
    <property type="match status" value="1"/>
</dbReference>
<comment type="caution">
    <text evidence="10">The sequence shown here is derived from an EMBL/GenBank/DDBJ whole genome shotgun (WGS) entry which is preliminary data.</text>
</comment>
<dbReference type="CDD" id="cd00075">
    <property type="entry name" value="HATPase"/>
    <property type="match status" value="1"/>
</dbReference>
<dbReference type="InterPro" id="IPR036890">
    <property type="entry name" value="HATPase_C_sf"/>
</dbReference>
<evidence type="ECO:0000313" key="10">
    <source>
        <dbReference type="EMBL" id="MDX6806462.1"/>
    </source>
</evidence>
<dbReference type="CDD" id="cd06225">
    <property type="entry name" value="HAMP"/>
    <property type="match status" value="1"/>
</dbReference>
<proteinExistence type="predicted"/>
<feature type="domain" description="Histidine kinase" evidence="8">
    <location>
        <begin position="529"/>
        <end position="761"/>
    </location>
</feature>
<dbReference type="Gene3D" id="6.10.340.10">
    <property type="match status" value="1"/>
</dbReference>
<dbReference type="PROSITE" id="PS50109">
    <property type="entry name" value="HIS_KIN"/>
    <property type="match status" value="1"/>
</dbReference>
<evidence type="ECO:0000259" key="9">
    <source>
        <dbReference type="PROSITE" id="PS50885"/>
    </source>
</evidence>
<dbReference type="InterPro" id="IPR005467">
    <property type="entry name" value="His_kinase_dom"/>
</dbReference>
<dbReference type="PROSITE" id="PS50885">
    <property type="entry name" value="HAMP"/>
    <property type="match status" value="1"/>
</dbReference>
<name>A0ABU4RNR4_9HYPH</name>
<organism evidence="10 11">
    <name type="scientific">Terrihabitans rhizophilus</name>
    <dbReference type="NCBI Taxonomy" id="3092662"/>
    <lineage>
        <taxon>Bacteria</taxon>
        <taxon>Pseudomonadati</taxon>
        <taxon>Pseudomonadota</taxon>
        <taxon>Alphaproteobacteria</taxon>
        <taxon>Hyphomicrobiales</taxon>
        <taxon>Terrihabitans</taxon>
    </lineage>
</organism>
<keyword evidence="5" id="KW-0808">Transferase</keyword>
<accession>A0ABU4RNR4</accession>
<dbReference type="InterPro" id="IPR003660">
    <property type="entry name" value="HAMP_dom"/>
</dbReference>
<dbReference type="SUPFAM" id="SSF55874">
    <property type="entry name" value="ATPase domain of HSP90 chaperone/DNA topoisomerase II/histidine kinase"/>
    <property type="match status" value="1"/>
</dbReference>
<dbReference type="EMBL" id="JAXAFJ010000005">
    <property type="protein sequence ID" value="MDX6806462.1"/>
    <property type="molecule type" value="Genomic_DNA"/>
</dbReference>
<dbReference type="SUPFAM" id="SSF158472">
    <property type="entry name" value="HAMP domain-like"/>
    <property type="match status" value="1"/>
</dbReference>
<sequence length="772" mass="83572">MRIAYRIIVVGAIPIVVAAGIALAAWLLLGEADRVRNAAVLGGSVYRNLELAVTARDAYVHASRFDRGRHIARFNELSGQAASDLAALSDLAVDPQRKAATADVRQALDQYVSRMRDFTRLSVRNDLLAADMDDRAASLIHLTDDARARQHTSNTDILSSLAERDRKLRATRELVGSAQELRGNVSELELMRLGEGEKDGPLDGRQRLDFLLSRLALVGNELSARLNGDAQAAQAQEIAGLVARYDSALTGQALAPAAGSAARDILTWAERMLKVGSTRQRAVHEEMAQLLSYTVRASETEQATQNIAISTLKLGQQTTEALAERNPQTTARLIEESARLSYTIAELPISPLIQTEMIDAMDQWRAGLSRATEGLRSQNVMIEDMDRSAVAMSDGARALNRMFTEHAESIGHSVRQLLIVGAAIGLLLGSAFALHVAGSITRPLKRLQHRMLALAEDPGTAHLPEATRRDELGDMARAANFFVTEIGRRETALREAKNRADAALDELRHTQDSLLQAEKLASLGGLVAGVAHEINTPVGIALTTASVVEDEVRRFGDSAASGQLRRSELQRFVTRMTEGAGLLSSNLRRAADLVHSFKQVSADQASGERRSFDLKTWLDELLTSLGPVLRRSGHELLLTCPEGIQADTYPGALAQVFTNLITNAIAHAFEDGTPGAMRLTVTRSGKGRVRITFSDDGRGIPDADLSRVFEPFFTTRRGLGSTGLGLHIVYNLVTGTLGGRIAIDSPPRGGTRFILDLPLALGVPAERHLPTT</sequence>